<dbReference type="PRINTS" id="PR00080">
    <property type="entry name" value="SDRFAMILY"/>
</dbReference>
<evidence type="ECO:0000313" key="3">
    <source>
        <dbReference type="Proteomes" id="UP001163255"/>
    </source>
</evidence>
<dbReference type="PANTHER" id="PTHR42879:SF2">
    <property type="entry name" value="3-OXOACYL-[ACYL-CARRIER-PROTEIN] REDUCTASE FABG"/>
    <property type="match status" value="1"/>
</dbReference>
<dbReference type="Gene3D" id="3.40.50.720">
    <property type="entry name" value="NAD(P)-binding Rossmann-like Domain"/>
    <property type="match status" value="1"/>
</dbReference>
<evidence type="ECO:0000256" key="1">
    <source>
        <dbReference type="ARBA" id="ARBA00006484"/>
    </source>
</evidence>
<keyword evidence="3" id="KW-1185">Reference proteome</keyword>
<dbReference type="RefSeq" id="WP_262600838.1">
    <property type="nucleotide sequence ID" value="NZ_CP103300.1"/>
</dbReference>
<reference evidence="2" key="1">
    <citation type="submission" date="2022-10" db="EMBL/GenBank/DDBJ databases">
        <title>Completed Genome Sequence of two octocoral isolated bacterium, Endozoicomonas euniceicola EF212T and Endozoicomonas gorgoniicola PS125T.</title>
        <authorList>
            <person name="Chiou Y.-J."/>
            <person name="Chen Y.-H."/>
        </authorList>
    </citation>
    <scope>NUCLEOTIDE SEQUENCE</scope>
    <source>
        <strain evidence="2">EF212</strain>
    </source>
</reference>
<organism evidence="2 3">
    <name type="scientific">Endozoicomonas euniceicola</name>
    <dbReference type="NCBI Taxonomy" id="1234143"/>
    <lineage>
        <taxon>Bacteria</taxon>
        <taxon>Pseudomonadati</taxon>
        <taxon>Pseudomonadota</taxon>
        <taxon>Gammaproteobacteria</taxon>
        <taxon>Oceanospirillales</taxon>
        <taxon>Endozoicomonadaceae</taxon>
        <taxon>Endozoicomonas</taxon>
    </lineage>
</organism>
<name>A0ABY6H0A2_9GAMM</name>
<dbReference type="PRINTS" id="PR00081">
    <property type="entry name" value="GDHRDH"/>
</dbReference>
<dbReference type="Pfam" id="PF13561">
    <property type="entry name" value="adh_short_C2"/>
    <property type="match status" value="1"/>
</dbReference>
<proteinExistence type="inferred from homology"/>
<dbReference type="PROSITE" id="PS00061">
    <property type="entry name" value="ADH_SHORT"/>
    <property type="match status" value="1"/>
</dbReference>
<dbReference type="PANTHER" id="PTHR42879">
    <property type="entry name" value="3-OXOACYL-(ACYL-CARRIER-PROTEIN) REDUCTASE"/>
    <property type="match status" value="1"/>
</dbReference>
<dbReference type="SUPFAM" id="SSF51735">
    <property type="entry name" value="NAD(P)-binding Rossmann-fold domains"/>
    <property type="match status" value="1"/>
</dbReference>
<sequence>MLDFTGRVAVVTGAAMGMGNATARLLAKQGATVCLLDISDGVEVAARELVDSGYKAYGYKVNVTDQVDVDRVFDNIVAEHGLVDHLVNSAGIARLSSMFDEQADANLQAMIDVNIIGLWNTSKAALRSMVEKKKGSIVNFSSVTGTFVADAHEVGYAATKSAVWGMTKAMCMEFVTEGVRVNMVCPGMIRTPMVEKSAAEMMPDNPEAVLSAIGASVPMGRMGTPEEAANAVAFLLSDEASYITGREIVFDGASTLPETNVKSD</sequence>
<dbReference type="EMBL" id="CP103300">
    <property type="protein sequence ID" value="UYM18069.1"/>
    <property type="molecule type" value="Genomic_DNA"/>
</dbReference>
<dbReference type="InterPro" id="IPR002347">
    <property type="entry name" value="SDR_fam"/>
</dbReference>
<accession>A0ABY6H0A2</accession>
<protein>
    <submittedName>
        <fullName evidence="2">SDR family oxidoreductase</fullName>
    </submittedName>
</protein>
<dbReference type="InterPro" id="IPR020904">
    <property type="entry name" value="Sc_DH/Rdtase_CS"/>
</dbReference>
<gene>
    <name evidence="2" type="ORF">NX720_09235</name>
</gene>
<dbReference type="InterPro" id="IPR036291">
    <property type="entry name" value="NAD(P)-bd_dom_sf"/>
</dbReference>
<dbReference type="Proteomes" id="UP001163255">
    <property type="component" value="Chromosome"/>
</dbReference>
<dbReference type="InterPro" id="IPR050259">
    <property type="entry name" value="SDR"/>
</dbReference>
<comment type="similarity">
    <text evidence="1">Belongs to the short-chain dehydrogenases/reductases (SDR) family.</text>
</comment>
<evidence type="ECO:0000313" key="2">
    <source>
        <dbReference type="EMBL" id="UYM18069.1"/>
    </source>
</evidence>